<dbReference type="Proteomes" id="UP001254608">
    <property type="component" value="Unassembled WGS sequence"/>
</dbReference>
<comment type="similarity">
    <text evidence="1">Belongs to the short-chain dehydrogenases/reductases (SDR) family.</text>
</comment>
<dbReference type="PANTHER" id="PTHR42808">
    <property type="entry name" value="HYDROXYSTEROID DEHYDROGENASE-LIKE PROTEIN 2"/>
    <property type="match status" value="1"/>
</dbReference>
<sequence length="263" mass="28657">MTAIADKTIFISGGARGIGLAVALRLARDGARLVITSRSDTESAVAAIEEAGGRALGLTLDMDDPQQIDRAVAKTADHFGGIDALVHNASQIHLGPLERISSRALEVMLAVNTHGPLHLTRAALPHLRRATNPHIVAMAPPVNMSRRWFTGRTPYAITKLSLSMMVMGLAEEFRRYGIAVNAVWPLTVIDTAALKHAQHVKAENCRKPEIVADALHVLLTRPARISTGRFFLDEELLREYGVSDFRRYAVSPGKPLMSDLFTD</sequence>
<dbReference type="InterPro" id="IPR057326">
    <property type="entry name" value="KR_dom"/>
</dbReference>
<organism evidence="3 4">
    <name type="scientific">Banduia mediterranea</name>
    <dbReference type="NCBI Taxonomy" id="3075609"/>
    <lineage>
        <taxon>Bacteria</taxon>
        <taxon>Pseudomonadati</taxon>
        <taxon>Pseudomonadota</taxon>
        <taxon>Gammaproteobacteria</taxon>
        <taxon>Nevskiales</taxon>
        <taxon>Algiphilaceae</taxon>
        <taxon>Banduia</taxon>
    </lineage>
</organism>
<dbReference type="SUPFAM" id="SSF51735">
    <property type="entry name" value="NAD(P)-binding Rossmann-fold domains"/>
    <property type="match status" value="1"/>
</dbReference>
<name>A0ABU2WMZ8_9GAMM</name>
<dbReference type="EMBL" id="JAVRIC010000044">
    <property type="protein sequence ID" value="MDT0499248.1"/>
    <property type="molecule type" value="Genomic_DNA"/>
</dbReference>
<dbReference type="InterPro" id="IPR051935">
    <property type="entry name" value="HSDL2"/>
</dbReference>
<dbReference type="InterPro" id="IPR020904">
    <property type="entry name" value="Sc_DH/Rdtase_CS"/>
</dbReference>
<dbReference type="InterPro" id="IPR002347">
    <property type="entry name" value="SDR_fam"/>
</dbReference>
<reference evidence="3 4" key="1">
    <citation type="submission" date="2023-09" db="EMBL/GenBank/DDBJ databases">
        <authorList>
            <person name="Rey-Velasco X."/>
        </authorList>
    </citation>
    <scope>NUCLEOTIDE SEQUENCE [LARGE SCALE GENOMIC DNA]</scope>
    <source>
        <strain evidence="3 4">W345</strain>
    </source>
</reference>
<dbReference type="PRINTS" id="PR00081">
    <property type="entry name" value="GDHRDH"/>
</dbReference>
<feature type="domain" description="Ketoreductase" evidence="2">
    <location>
        <begin position="7"/>
        <end position="192"/>
    </location>
</feature>
<protein>
    <submittedName>
        <fullName evidence="3">SDR family oxidoreductase</fullName>
    </submittedName>
</protein>
<dbReference type="Pfam" id="PF00106">
    <property type="entry name" value="adh_short"/>
    <property type="match status" value="1"/>
</dbReference>
<dbReference type="Gene3D" id="3.40.50.720">
    <property type="entry name" value="NAD(P)-binding Rossmann-like Domain"/>
    <property type="match status" value="1"/>
</dbReference>
<dbReference type="PROSITE" id="PS00061">
    <property type="entry name" value="ADH_SHORT"/>
    <property type="match status" value="1"/>
</dbReference>
<gene>
    <name evidence="3" type="ORF">RM530_18055</name>
</gene>
<dbReference type="InterPro" id="IPR036291">
    <property type="entry name" value="NAD(P)-bd_dom_sf"/>
</dbReference>
<evidence type="ECO:0000313" key="3">
    <source>
        <dbReference type="EMBL" id="MDT0499248.1"/>
    </source>
</evidence>
<dbReference type="RefSeq" id="WP_311366658.1">
    <property type="nucleotide sequence ID" value="NZ_JAVRIC010000044.1"/>
</dbReference>
<comment type="caution">
    <text evidence="3">The sequence shown here is derived from an EMBL/GenBank/DDBJ whole genome shotgun (WGS) entry which is preliminary data.</text>
</comment>
<evidence type="ECO:0000259" key="2">
    <source>
        <dbReference type="SMART" id="SM00822"/>
    </source>
</evidence>
<keyword evidence="4" id="KW-1185">Reference proteome</keyword>
<dbReference type="PANTHER" id="PTHR42808:SF3">
    <property type="entry name" value="HYDROXYSTEROID DEHYDROGENASE-LIKE PROTEIN 2"/>
    <property type="match status" value="1"/>
</dbReference>
<evidence type="ECO:0000256" key="1">
    <source>
        <dbReference type="ARBA" id="ARBA00006484"/>
    </source>
</evidence>
<evidence type="ECO:0000313" key="4">
    <source>
        <dbReference type="Proteomes" id="UP001254608"/>
    </source>
</evidence>
<proteinExistence type="inferred from homology"/>
<dbReference type="NCBIfam" id="NF006133">
    <property type="entry name" value="PRK08278.1"/>
    <property type="match status" value="1"/>
</dbReference>
<dbReference type="SMART" id="SM00822">
    <property type="entry name" value="PKS_KR"/>
    <property type="match status" value="1"/>
</dbReference>
<accession>A0ABU2WMZ8</accession>